<reference evidence="7" key="1">
    <citation type="submission" date="2022-03" db="EMBL/GenBank/DDBJ databases">
        <authorList>
            <person name="Martin C."/>
        </authorList>
    </citation>
    <scope>NUCLEOTIDE SEQUENCE</scope>
</reference>
<keyword evidence="8" id="KW-1185">Reference proteome</keyword>
<evidence type="ECO:0000313" key="7">
    <source>
        <dbReference type="EMBL" id="CAH1778404.1"/>
    </source>
</evidence>
<dbReference type="GO" id="GO:0042285">
    <property type="term" value="F:xylosyltransferase activity"/>
    <property type="evidence" value="ECO:0007669"/>
    <property type="project" value="TreeGrafter"/>
</dbReference>
<dbReference type="AlphaFoldDB" id="A0A8J1TJC5"/>
<dbReference type="OrthoDB" id="411524at2759"/>
<gene>
    <name evidence="7" type="ORF">OFUS_LOCUS5330</name>
</gene>
<evidence type="ECO:0000256" key="2">
    <source>
        <dbReference type="ARBA" id="ARBA00022692"/>
    </source>
</evidence>
<evidence type="ECO:0000313" key="8">
    <source>
        <dbReference type="Proteomes" id="UP000749559"/>
    </source>
</evidence>
<proteinExistence type="predicted"/>
<evidence type="ECO:0000256" key="4">
    <source>
        <dbReference type="ARBA" id="ARBA00022989"/>
    </source>
</evidence>
<keyword evidence="2" id="KW-0812">Transmembrane</keyword>
<protein>
    <submittedName>
        <fullName evidence="7">Uncharacterized protein</fullName>
    </submittedName>
</protein>
<evidence type="ECO:0000256" key="1">
    <source>
        <dbReference type="ARBA" id="ARBA00004606"/>
    </source>
</evidence>
<dbReference type="Proteomes" id="UP000749559">
    <property type="component" value="Unassembled WGS sequence"/>
</dbReference>
<comment type="caution">
    <text evidence="7">The sequence shown here is derived from an EMBL/GenBank/DDBJ whole genome shotgun (WGS) entry which is preliminary data.</text>
</comment>
<organism evidence="7 8">
    <name type="scientific">Owenia fusiformis</name>
    <name type="common">Polychaete worm</name>
    <dbReference type="NCBI Taxonomy" id="6347"/>
    <lineage>
        <taxon>Eukaryota</taxon>
        <taxon>Metazoa</taxon>
        <taxon>Spiralia</taxon>
        <taxon>Lophotrochozoa</taxon>
        <taxon>Annelida</taxon>
        <taxon>Polychaeta</taxon>
        <taxon>Sedentaria</taxon>
        <taxon>Canalipalpata</taxon>
        <taxon>Sabellida</taxon>
        <taxon>Oweniida</taxon>
        <taxon>Oweniidae</taxon>
        <taxon>Owenia</taxon>
    </lineage>
</organism>
<keyword evidence="5" id="KW-0472">Membrane</keyword>
<sequence>MSYNMNFISRFTRRCKVIAIGVFLIGFSVILLRTRGLKITINETVGRIRTDVSHFRINSIVSADSFKKMATIIDPYSRYTTTEKTSQDSKHTLSAQLKSLIETNKNIYRNDLKEKQFNSKDEQELNESIELENSDDAGICMSMISESRIQHDVTYFVFPFSYDPLPIDVTLLSHLTLNRGVRRIEKILAHWPGPASVSVIGTDDEVKKFLNTIHSWKRNNVGIHVVYQRNTTRYPVNFMRNVALYGANTSHIWMVDADFTPNKDAYQLLKKHIPRFDWTTTRPALVTAALETKLNVGGVPENKTKLLEKLWENNRTIEAFGLTRCPHCHVNTDWHKFMTVAEVYKIQGGGYFEPYVVVQRKTSPAYDERLIARHMNKILYDYELYVLKYEFYVLPDVYIVHEPHKRINQPMSEWKCMEKIAKQIFREVDRKKS</sequence>
<dbReference type="GO" id="GO:0035269">
    <property type="term" value="P:protein O-linked glycosylation via mannose"/>
    <property type="evidence" value="ECO:0007669"/>
    <property type="project" value="TreeGrafter"/>
</dbReference>
<evidence type="ECO:0000256" key="6">
    <source>
        <dbReference type="ARBA" id="ARBA00023180"/>
    </source>
</evidence>
<dbReference type="GO" id="GO:0005794">
    <property type="term" value="C:Golgi apparatus"/>
    <property type="evidence" value="ECO:0007669"/>
    <property type="project" value="TreeGrafter"/>
</dbReference>
<evidence type="ECO:0000256" key="5">
    <source>
        <dbReference type="ARBA" id="ARBA00023136"/>
    </source>
</evidence>
<dbReference type="PANTHER" id="PTHR12270">
    <property type="entry name" value="GLYCOSYLTRANSFERASE-RELATED"/>
    <property type="match status" value="1"/>
</dbReference>
<keyword evidence="3" id="KW-0735">Signal-anchor</keyword>
<accession>A0A8J1TJC5</accession>
<keyword evidence="6" id="KW-0325">Glycoprotein</keyword>
<keyword evidence="4" id="KW-1133">Transmembrane helix</keyword>
<dbReference type="EMBL" id="CAIIXF020000002">
    <property type="protein sequence ID" value="CAH1778404.1"/>
    <property type="molecule type" value="Genomic_DNA"/>
</dbReference>
<dbReference type="InterPro" id="IPR051292">
    <property type="entry name" value="Xyl/GlcA_transferase"/>
</dbReference>
<evidence type="ECO:0000256" key="3">
    <source>
        <dbReference type="ARBA" id="ARBA00022968"/>
    </source>
</evidence>
<dbReference type="GO" id="GO:0015020">
    <property type="term" value="F:glucuronosyltransferase activity"/>
    <property type="evidence" value="ECO:0007669"/>
    <property type="project" value="TreeGrafter"/>
</dbReference>
<dbReference type="Pfam" id="PF13896">
    <property type="entry name" value="Glyco_transf_49"/>
    <property type="match status" value="1"/>
</dbReference>
<comment type="subcellular location">
    <subcellularLocation>
        <location evidence="1">Membrane</location>
        <topology evidence="1">Single-pass type II membrane protein</topology>
    </subcellularLocation>
</comment>
<dbReference type="PANTHER" id="PTHR12270:SF25">
    <property type="entry name" value="GLYCOSYLTRANSFERASE-LIKE PROTEIN LARGE"/>
    <property type="match status" value="1"/>
</dbReference>
<name>A0A8J1TJC5_OWEFU</name>
<dbReference type="GO" id="GO:0016020">
    <property type="term" value="C:membrane"/>
    <property type="evidence" value="ECO:0007669"/>
    <property type="project" value="UniProtKB-SubCell"/>
</dbReference>